<organism evidence="1 2">
    <name type="scientific">Trichinella murrelli</name>
    <dbReference type="NCBI Taxonomy" id="144512"/>
    <lineage>
        <taxon>Eukaryota</taxon>
        <taxon>Metazoa</taxon>
        <taxon>Ecdysozoa</taxon>
        <taxon>Nematoda</taxon>
        <taxon>Enoplea</taxon>
        <taxon>Dorylaimia</taxon>
        <taxon>Trichinellida</taxon>
        <taxon>Trichinellidae</taxon>
        <taxon>Trichinella</taxon>
    </lineage>
</organism>
<evidence type="ECO:0000313" key="1">
    <source>
        <dbReference type="EMBL" id="KRX41995.1"/>
    </source>
</evidence>
<reference evidence="1 2" key="1">
    <citation type="submission" date="2015-01" db="EMBL/GenBank/DDBJ databases">
        <title>Evolution of Trichinella species and genotypes.</title>
        <authorList>
            <person name="Korhonen P.K."/>
            <person name="Edoardo P."/>
            <person name="Giuseppe L.R."/>
            <person name="Gasser R.B."/>
        </authorList>
    </citation>
    <scope>NUCLEOTIDE SEQUENCE [LARGE SCALE GENOMIC DNA]</scope>
    <source>
        <strain evidence="1">ISS417</strain>
    </source>
</reference>
<accession>A0A0V0TSP4</accession>
<protein>
    <submittedName>
        <fullName evidence="1">Uncharacterized protein</fullName>
    </submittedName>
</protein>
<keyword evidence="2" id="KW-1185">Reference proteome</keyword>
<proteinExistence type="predicted"/>
<sequence>MLLFFTTKHYGSTEHSNLWTRVKFGQIDLLGSGCGREGEQQCFEKNPNEACEIISKCKAVEAGSGRKRRTTEDNSG</sequence>
<gene>
    <name evidence="1" type="ORF">T05_192</name>
</gene>
<dbReference type="AlphaFoldDB" id="A0A0V0TSP4"/>
<comment type="caution">
    <text evidence="1">The sequence shown here is derived from an EMBL/GenBank/DDBJ whole genome shotgun (WGS) entry which is preliminary data.</text>
</comment>
<evidence type="ECO:0000313" key="2">
    <source>
        <dbReference type="Proteomes" id="UP000055048"/>
    </source>
</evidence>
<dbReference type="EMBL" id="JYDJ01000155">
    <property type="protein sequence ID" value="KRX41995.1"/>
    <property type="molecule type" value="Genomic_DNA"/>
</dbReference>
<dbReference type="Proteomes" id="UP000055048">
    <property type="component" value="Unassembled WGS sequence"/>
</dbReference>
<name>A0A0V0TSP4_9BILA</name>